<dbReference type="InterPro" id="IPR032675">
    <property type="entry name" value="LRR_dom_sf"/>
</dbReference>
<dbReference type="InterPro" id="IPR000157">
    <property type="entry name" value="TIR_dom"/>
</dbReference>
<dbReference type="AlphaFoldDB" id="A0A8B9KDS3"/>
<dbReference type="SMART" id="SM00255">
    <property type="entry name" value="TIR"/>
    <property type="match status" value="1"/>
</dbReference>
<dbReference type="Pfam" id="PF01582">
    <property type="entry name" value="TIR"/>
    <property type="match status" value="1"/>
</dbReference>
<dbReference type="Gene3D" id="3.80.10.10">
    <property type="entry name" value="Ribonuclease Inhibitor"/>
    <property type="match status" value="1"/>
</dbReference>
<evidence type="ECO:0000256" key="14">
    <source>
        <dbReference type="ARBA" id="ARBA00023198"/>
    </source>
</evidence>
<gene>
    <name evidence="18" type="primary">TLR1</name>
    <name evidence="18" type="ORF">AMEX_G21918</name>
</gene>
<comment type="similarity">
    <text evidence="2 15">Belongs to the Toll-like receptor family.</text>
</comment>
<dbReference type="GO" id="GO:0002224">
    <property type="term" value="P:toll-like receptor signaling pathway"/>
    <property type="evidence" value="ECO:0007669"/>
    <property type="project" value="InterPro"/>
</dbReference>
<evidence type="ECO:0000256" key="2">
    <source>
        <dbReference type="ARBA" id="ARBA00009634"/>
    </source>
</evidence>
<keyword evidence="14 15" id="KW-0395">Inflammatory response</keyword>
<evidence type="ECO:0000313" key="18">
    <source>
        <dbReference type="EMBL" id="KAG9263780.1"/>
    </source>
</evidence>
<dbReference type="InterPro" id="IPR001611">
    <property type="entry name" value="Leu-rich_rpt"/>
</dbReference>
<evidence type="ECO:0000313" key="19">
    <source>
        <dbReference type="Ensembl" id="ENSAMXP00005033474.1"/>
    </source>
</evidence>
<dbReference type="GO" id="GO:0004888">
    <property type="term" value="F:transmembrane signaling receptor activity"/>
    <property type="evidence" value="ECO:0007669"/>
    <property type="project" value="InterPro"/>
</dbReference>
<dbReference type="SUPFAM" id="SSF52058">
    <property type="entry name" value="L domain-like"/>
    <property type="match status" value="1"/>
</dbReference>
<dbReference type="CTD" id="7096"/>
<comment type="subcellular location">
    <subcellularLocation>
        <location evidence="1">Membrane</location>
        <topology evidence="1">Single-pass type I membrane protein</topology>
    </subcellularLocation>
</comment>
<feature type="domain" description="TIR" evidence="17">
    <location>
        <begin position="648"/>
        <end position="796"/>
    </location>
</feature>
<name>A0A8B9KDS3_ASTMX</name>
<evidence type="ECO:0000256" key="7">
    <source>
        <dbReference type="ARBA" id="ARBA00022737"/>
    </source>
</evidence>
<feature type="disulfide bond" evidence="16">
    <location>
        <begin position="420"/>
        <end position="443"/>
    </location>
</feature>
<evidence type="ECO:0000256" key="8">
    <source>
        <dbReference type="ARBA" id="ARBA00022859"/>
    </source>
</evidence>
<keyword evidence="7" id="KW-0677">Repeat</keyword>
<dbReference type="InterPro" id="IPR003591">
    <property type="entry name" value="Leu-rich_rpt_typical-subtyp"/>
</dbReference>
<keyword evidence="9" id="KW-1133">Transmembrane helix</keyword>
<dbReference type="SMART" id="SM00369">
    <property type="entry name" value="LRR_TYP"/>
    <property type="match status" value="5"/>
</dbReference>
<dbReference type="Proteomes" id="UP000694621">
    <property type="component" value="Unplaced"/>
</dbReference>
<keyword evidence="10" id="KW-0520">NAD</keyword>
<evidence type="ECO:0000256" key="16">
    <source>
        <dbReference type="PIRSR" id="PIRSR037595-2"/>
    </source>
</evidence>
<dbReference type="FunFam" id="3.40.50.10140:FF:000001">
    <property type="entry name" value="Toll-like receptor 2"/>
    <property type="match status" value="1"/>
</dbReference>
<keyword evidence="16" id="KW-1015">Disulfide bond</keyword>
<evidence type="ECO:0000256" key="4">
    <source>
        <dbReference type="ARBA" id="ARBA00022614"/>
    </source>
</evidence>
<sequence length="812" mass="92374">MKAVGCPSYLQGAVLASFLTSILAIQTIVVDFHSRNLSAVPSDLPSSAETVDLSQNRIRTLRKLDFSRTPDLKSLNLSWNILEDIHVETFASTPVLETLDLSHNRLQNLSNQLYLLHTQSLQYLDLSSNRFTVMKLGIEFSKLLKLRWLGLSAGTIRFDDFESISHLSLQTLFIQAQNLINYEEGSLAGAKAEKLTIVLTNKDLDHPMILDALMTFREVELSSLNSPVDFLRELVMCRAAIQTVHLHLSAIQSTWKVMTSFFNSVLMSTIRQFSVSNLTLTEMRHGSQVFQSSSLDSFSVRQSSVKVFIFSQKDLYDFFINMPAKNLTLASSPIVHMTCPAKVSKIQMLDFSDCALSENVFSKGPQDECDTLTNLETLILKGNNLRHLMPLTSRVKLMTSLRYVDFSQNSLTYDEGQGSCTWPLEITHLDLSSNGFDQVVFKCLPRSVVNLNIQNNRIFAIPANISGLDFLKVLDLTSNRLLDLPDCLGYPNLEQLFVRGNSLHVPSLGALETCPHLQVLDTSHNPYICTCPLRGFITLIDDQGKLGGSKLWKGRRITLDRWPNWYRCSYPESWRRTMLQNFTLPEITCNPGVLAATILVPAISLVIIMGVLCRQLDIPWYAGMIWKWTRAKHRARTSHQPPEELQGVFFHAFISYSQRNSDWVKAQLLPKLEGEDPAKVQNSLQICHHERDFIPGKTIVQNILRCIEQSRCCIFVLSSHFVQSEWCHYELYFASHQRLTRGLDSIILILLEPLPPYLIPSKYHHLKAMMARRTYLEWPQDKTKQRMFWANLRAVLQADLPRSSSLEAGNQE</sequence>
<dbReference type="GeneID" id="103028197"/>
<dbReference type="PRINTS" id="PR01537">
    <property type="entry name" value="INTRLKN1R1F"/>
</dbReference>
<dbReference type="GO" id="GO:0005886">
    <property type="term" value="C:plasma membrane"/>
    <property type="evidence" value="ECO:0007669"/>
    <property type="project" value="TreeGrafter"/>
</dbReference>
<evidence type="ECO:0000256" key="3">
    <source>
        <dbReference type="ARBA" id="ARBA00022588"/>
    </source>
</evidence>
<keyword evidence="11" id="KW-0472">Membrane</keyword>
<dbReference type="FunFam" id="3.80.10.10:FF:000046">
    <property type="entry name" value="Toll-like receptor 2"/>
    <property type="match status" value="1"/>
</dbReference>
<keyword evidence="13" id="KW-0325">Glycoprotein</keyword>
<proteinExistence type="inferred from homology"/>
<dbReference type="PANTHER" id="PTHR24365">
    <property type="entry name" value="TOLL-LIKE RECEPTOR"/>
    <property type="match status" value="1"/>
</dbReference>
<reference evidence="18 21" key="1">
    <citation type="submission" date="2021-07" db="EMBL/GenBank/DDBJ databases">
        <authorList>
            <person name="Imarazene B."/>
            <person name="Zahm M."/>
            <person name="Klopp C."/>
            <person name="Cabau C."/>
            <person name="Beille S."/>
            <person name="Jouanno E."/>
            <person name="Castinel A."/>
            <person name="Lluch J."/>
            <person name="Gil L."/>
            <person name="Kuchtly C."/>
            <person name="Lopez Roques C."/>
            <person name="Donnadieu C."/>
            <person name="Parrinello H."/>
            <person name="Journot L."/>
            <person name="Du K."/>
            <person name="Schartl M."/>
            <person name="Retaux S."/>
            <person name="Guiguen Y."/>
        </authorList>
    </citation>
    <scope>NUCLEOTIDE SEQUENCE [LARGE SCALE GENOMIC DNA]</scope>
    <source>
        <strain evidence="18">Pach_M1</strain>
        <tissue evidence="18">Testis</tissue>
    </source>
</reference>
<evidence type="ECO:0000313" key="20">
    <source>
        <dbReference type="Proteomes" id="UP000694621"/>
    </source>
</evidence>
<protein>
    <submittedName>
        <fullName evidence="19">Toll like receptor 1</fullName>
    </submittedName>
    <submittedName>
        <fullName evidence="18">Toll-like receptor 6</fullName>
    </submittedName>
</protein>
<keyword evidence="8 15" id="KW-0391">Immunity</keyword>
<dbReference type="InterPro" id="IPR017241">
    <property type="entry name" value="Toll-like_receptor"/>
</dbReference>
<keyword evidence="4" id="KW-0433">Leucine-rich repeat</keyword>
<dbReference type="PROSITE" id="PS50104">
    <property type="entry name" value="TIR"/>
    <property type="match status" value="1"/>
</dbReference>
<evidence type="ECO:0000256" key="11">
    <source>
        <dbReference type="ARBA" id="ARBA00023136"/>
    </source>
</evidence>
<reference evidence="19" key="2">
    <citation type="submission" date="2025-05" db="UniProtKB">
        <authorList>
            <consortium name="Ensembl"/>
        </authorList>
    </citation>
    <scope>IDENTIFICATION</scope>
</reference>
<dbReference type="GO" id="GO:0045087">
    <property type="term" value="P:innate immune response"/>
    <property type="evidence" value="ECO:0007669"/>
    <property type="project" value="UniProtKB-UniRule"/>
</dbReference>
<evidence type="ECO:0000256" key="10">
    <source>
        <dbReference type="ARBA" id="ARBA00023027"/>
    </source>
</evidence>
<evidence type="ECO:0000313" key="21">
    <source>
        <dbReference type="Proteomes" id="UP000752171"/>
    </source>
</evidence>
<dbReference type="PRINTS" id="PR00019">
    <property type="entry name" value="LEURICHRPT"/>
</dbReference>
<evidence type="ECO:0000256" key="13">
    <source>
        <dbReference type="ARBA" id="ARBA00023180"/>
    </source>
</evidence>
<evidence type="ECO:0000256" key="12">
    <source>
        <dbReference type="ARBA" id="ARBA00023170"/>
    </source>
</evidence>
<organism evidence="19 20">
    <name type="scientific">Astyanax mexicanus</name>
    <name type="common">Blind cave fish</name>
    <name type="synonym">Astyanax fasciatus mexicanus</name>
    <dbReference type="NCBI Taxonomy" id="7994"/>
    <lineage>
        <taxon>Eukaryota</taxon>
        <taxon>Metazoa</taxon>
        <taxon>Chordata</taxon>
        <taxon>Craniata</taxon>
        <taxon>Vertebrata</taxon>
        <taxon>Euteleostomi</taxon>
        <taxon>Actinopterygii</taxon>
        <taxon>Neopterygii</taxon>
        <taxon>Teleostei</taxon>
        <taxon>Ostariophysi</taxon>
        <taxon>Characiformes</taxon>
        <taxon>Characoidei</taxon>
        <taxon>Acestrorhamphidae</taxon>
        <taxon>Acestrorhamphinae</taxon>
        <taxon>Astyanax</taxon>
    </lineage>
</organism>
<dbReference type="OrthoDB" id="1081807at2759"/>
<keyword evidence="12 15" id="KW-0675">Receptor</keyword>
<evidence type="ECO:0000256" key="6">
    <source>
        <dbReference type="ARBA" id="ARBA00022729"/>
    </source>
</evidence>
<dbReference type="Gene3D" id="3.40.50.10140">
    <property type="entry name" value="Toll/interleukin-1 receptor homology (TIR) domain"/>
    <property type="match status" value="1"/>
</dbReference>
<dbReference type="GO" id="GO:0006954">
    <property type="term" value="P:inflammatory response"/>
    <property type="evidence" value="ECO:0007669"/>
    <property type="project" value="UniProtKB-UniRule"/>
</dbReference>
<dbReference type="EMBL" id="JAICCE010000019">
    <property type="protein sequence ID" value="KAG9263780.1"/>
    <property type="molecule type" value="Genomic_DNA"/>
</dbReference>
<dbReference type="KEGG" id="amex:103028197"/>
<dbReference type="Proteomes" id="UP000752171">
    <property type="component" value="Unassembled WGS sequence"/>
</dbReference>
<evidence type="ECO:0000256" key="1">
    <source>
        <dbReference type="ARBA" id="ARBA00004479"/>
    </source>
</evidence>
<dbReference type="Ensembl" id="ENSAMXT00005036560.1">
    <property type="protein sequence ID" value="ENSAMXP00005033474.1"/>
    <property type="gene ID" value="ENSAMXG00005016237.1"/>
</dbReference>
<evidence type="ECO:0000256" key="15">
    <source>
        <dbReference type="PIRNR" id="PIRNR037595"/>
    </source>
</evidence>
<dbReference type="Pfam" id="PF13855">
    <property type="entry name" value="LRR_8"/>
    <property type="match status" value="1"/>
</dbReference>
<dbReference type="PIRSF" id="PIRSF037595">
    <property type="entry name" value="Toll-like_receptor"/>
    <property type="match status" value="1"/>
</dbReference>
<evidence type="ECO:0000256" key="9">
    <source>
        <dbReference type="ARBA" id="ARBA00022989"/>
    </source>
</evidence>
<evidence type="ECO:0000259" key="17">
    <source>
        <dbReference type="PROSITE" id="PS50104"/>
    </source>
</evidence>
<dbReference type="SUPFAM" id="SSF52200">
    <property type="entry name" value="Toll/Interleukin receptor TIR domain"/>
    <property type="match status" value="1"/>
</dbReference>
<dbReference type="InterPro" id="IPR035897">
    <property type="entry name" value="Toll_tir_struct_dom_sf"/>
</dbReference>
<keyword evidence="3 15" id="KW-0399">Innate immunity</keyword>
<keyword evidence="6" id="KW-0732">Signal</keyword>
<dbReference type="PANTHER" id="PTHR24365:SF422">
    <property type="entry name" value="TOLL-LIKE RECEPTOR 6"/>
    <property type="match status" value="1"/>
</dbReference>
<evidence type="ECO:0000256" key="5">
    <source>
        <dbReference type="ARBA" id="ARBA00022692"/>
    </source>
</evidence>
<keyword evidence="5" id="KW-0812">Transmembrane</keyword>
<accession>A0A8B9KDS3</accession>
<dbReference type="PROSITE" id="PS51450">
    <property type="entry name" value="LRR"/>
    <property type="match status" value="3"/>
</dbReference>
<dbReference type="OMA" id="SWNSLEY"/>